<evidence type="ECO:0000313" key="2">
    <source>
        <dbReference type="Proteomes" id="UP001163739"/>
    </source>
</evidence>
<keyword evidence="2" id="KW-1185">Reference proteome</keyword>
<dbReference type="Proteomes" id="UP001163739">
    <property type="component" value="Chromosome"/>
</dbReference>
<proteinExistence type="predicted"/>
<gene>
    <name evidence="1" type="ORF">NKI27_04070</name>
</gene>
<evidence type="ECO:0000313" key="1">
    <source>
        <dbReference type="EMBL" id="UZE96936.1"/>
    </source>
</evidence>
<dbReference type="EMBL" id="CP100390">
    <property type="protein sequence ID" value="UZE96936.1"/>
    <property type="molecule type" value="Genomic_DNA"/>
</dbReference>
<name>A0ABY6N491_9ALTE</name>
<organism evidence="1 2">
    <name type="scientific">Alkalimarinus alittae</name>
    <dbReference type="NCBI Taxonomy" id="2961619"/>
    <lineage>
        <taxon>Bacteria</taxon>
        <taxon>Pseudomonadati</taxon>
        <taxon>Pseudomonadota</taxon>
        <taxon>Gammaproteobacteria</taxon>
        <taxon>Alteromonadales</taxon>
        <taxon>Alteromonadaceae</taxon>
        <taxon>Alkalimarinus</taxon>
    </lineage>
</organism>
<dbReference type="RefSeq" id="WP_265048417.1">
    <property type="nucleotide sequence ID" value="NZ_CP100390.1"/>
</dbReference>
<reference evidence="1" key="1">
    <citation type="submission" date="2022-06" db="EMBL/GenBank/DDBJ databases">
        <title>Alkalimarinus sp. nov., isolated from gut of a Alitta virens.</title>
        <authorList>
            <person name="Yang A.I."/>
            <person name="Shin N.-R."/>
        </authorList>
    </citation>
    <scope>NUCLEOTIDE SEQUENCE</scope>
    <source>
        <strain evidence="1">A2M4</strain>
    </source>
</reference>
<protein>
    <submittedName>
        <fullName evidence="1">Uncharacterized protein</fullName>
    </submittedName>
</protein>
<accession>A0ABY6N491</accession>
<sequence length="241" mass="28195">MSSYKYEPKILTDIVNSDEIKLFAKDLKNNKNDLLNIANSIHENIIDIADKAAKSYKQLCEKYNGEVSQRDRIFIFPSVRQKMGSDRKYSTFRWLQYINSSYDSRVSNKSWTVREVKKTGKNYSATDFKRTFTNKNNPFIQSVLEMEHIFRFCRQQYQTVNAIHKILNSNTLSEYNLSDLLLDGFVATFYQDPLCVSRGLSLFNDFYERPTTETEDAPEGLSESQQDTLDEIFSDSEKVYF</sequence>